<keyword evidence="2" id="KW-0472">Membrane</keyword>
<evidence type="ECO:0000256" key="1">
    <source>
        <dbReference type="SAM" id="MobiDB-lite"/>
    </source>
</evidence>
<evidence type="ECO:0000256" key="2">
    <source>
        <dbReference type="SAM" id="Phobius"/>
    </source>
</evidence>
<proteinExistence type="predicted"/>
<feature type="compositionally biased region" description="Basic and acidic residues" evidence="1">
    <location>
        <begin position="1"/>
        <end position="24"/>
    </location>
</feature>
<feature type="transmembrane region" description="Helical" evidence="2">
    <location>
        <begin position="77"/>
        <end position="94"/>
    </location>
</feature>
<keyword evidence="4" id="KW-1185">Reference proteome</keyword>
<comment type="caution">
    <text evidence="3">The sequence shown here is derived from an EMBL/GenBank/DDBJ whole genome shotgun (WGS) entry which is preliminary data.</text>
</comment>
<dbReference type="AlphaFoldDB" id="A0AAE1KM67"/>
<gene>
    <name evidence="3" type="ORF">Pcinc_017968</name>
</gene>
<name>A0AAE1KM67_PETCI</name>
<protein>
    <submittedName>
        <fullName evidence="3">Uncharacterized protein</fullName>
    </submittedName>
</protein>
<sequence length="96" mass="11232">MGKEKGRHAQETEKGKKSDQKYQEEGENEEDRGRVRKGNREEEVEGITHKKRGREVFSKGNTFVTEKRGNSWTRPQLTLIWQVEFCLLAAWVLVVQ</sequence>
<dbReference type="EMBL" id="JAWQEG010001695">
    <property type="protein sequence ID" value="KAK3877314.1"/>
    <property type="molecule type" value="Genomic_DNA"/>
</dbReference>
<keyword evidence="2" id="KW-1133">Transmembrane helix</keyword>
<keyword evidence="2" id="KW-0812">Transmembrane</keyword>
<accession>A0AAE1KM67</accession>
<dbReference type="Proteomes" id="UP001286313">
    <property type="component" value="Unassembled WGS sequence"/>
</dbReference>
<organism evidence="3 4">
    <name type="scientific">Petrolisthes cinctipes</name>
    <name type="common">Flat porcelain crab</name>
    <dbReference type="NCBI Taxonomy" id="88211"/>
    <lineage>
        <taxon>Eukaryota</taxon>
        <taxon>Metazoa</taxon>
        <taxon>Ecdysozoa</taxon>
        <taxon>Arthropoda</taxon>
        <taxon>Crustacea</taxon>
        <taxon>Multicrustacea</taxon>
        <taxon>Malacostraca</taxon>
        <taxon>Eumalacostraca</taxon>
        <taxon>Eucarida</taxon>
        <taxon>Decapoda</taxon>
        <taxon>Pleocyemata</taxon>
        <taxon>Anomura</taxon>
        <taxon>Galatheoidea</taxon>
        <taxon>Porcellanidae</taxon>
        <taxon>Petrolisthes</taxon>
    </lineage>
</organism>
<reference evidence="3" key="1">
    <citation type="submission" date="2023-10" db="EMBL/GenBank/DDBJ databases">
        <title>Genome assemblies of two species of porcelain crab, Petrolisthes cinctipes and Petrolisthes manimaculis (Anomura: Porcellanidae).</title>
        <authorList>
            <person name="Angst P."/>
        </authorList>
    </citation>
    <scope>NUCLEOTIDE SEQUENCE</scope>
    <source>
        <strain evidence="3">PB745_01</strain>
        <tissue evidence="3">Gill</tissue>
    </source>
</reference>
<feature type="region of interest" description="Disordered" evidence="1">
    <location>
        <begin position="1"/>
        <end position="53"/>
    </location>
</feature>
<evidence type="ECO:0000313" key="3">
    <source>
        <dbReference type="EMBL" id="KAK3877314.1"/>
    </source>
</evidence>
<evidence type="ECO:0000313" key="4">
    <source>
        <dbReference type="Proteomes" id="UP001286313"/>
    </source>
</evidence>